<sequence length="67" mass="7654">MESFKGSFRNEYLNARWFLSLDAAAGKSVTAPRGAFRSLRRRLCSASRWRRERPRSTSSKTSGLGDR</sequence>
<keyword evidence="2" id="KW-0614">Plasmid</keyword>
<evidence type="ECO:0000313" key="3">
    <source>
        <dbReference type="Proteomes" id="UP000276417"/>
    </source>
</evidence>
<dbReference type="OrthoDB" id="9774685at2"/>
<organism evidence="2 3">
    <name type="scientific">Deinococcus psychrotolerans</name>
    <dbReference type="NCBI Taxonomy" id="2489213"/>
    <lineage>
        <taxon>Bacteria</taxon>
        <taxon>Thermotogati</taxon>
        <taxon>Deinococcota</taxon>
        <taxon>Deinococci</taxon>
        <taxon>Deinococcales</taxon>
        <taxon>Deinococcaceae</taxon>
        <taxon>Deinococcus</taxon>
    </lineage>
</organism>
<dbReference type="AlphaFoldDB" id="A0A3G8YIN2"/>
<protein>
    <submittedName>
        <fullName evidence="2">Uncharacterized protein</fullName>
    </submittedName>
</protein>
<accession>A0A3G8YIN2</accession>
<evidence type="ECO:0000256" key="1">
    <source>
        <dbReference type="SAM" id="MobiDB-lite"/>
    </source>
</evidence>
<dbReference type="Proteomes" id="UP000276417">
    <property type="component" value="Plasmid unnamed2"/>
</dbReference>
<reference evidence="2 3" key="1">
    <citation type="submission" date="2018-11" db="EMBL/GenBank/DDBJ databases">
        <title>Deinococcus shelandsis sp. nov., isolated from South Shetland Islands soil of Antarctica.</title>
        <authorList>
            <person name="Tian J."/>
        </authorList>
    </citation>
    <scope>NUCLEOTIDE SEQUENCE [LARGE SCALE GENOMIC DNA]</scope>
    <source>
        <strain evidence="2 3">S14-83T</strain>
        <plasmid evidence="2 3">unnamed2</plasmid>
    </source>
</reference>
<name>A0A3G8YIN2_9DEIO</name>
<feature type="region of interest" description="Disordered" evidence="1">
    <location>
        <begin position="47"/>
        <end position="67"/>
    </location>
</feature>
<feature type="compositionally biased region" description="Polar residues" evidence="1">
    <location>
        <begin position="56"/>
        <end position="67"/>
    </location>
</feature>
<evidence type="ECO:0000313" key="2">
    <source>
        <dbReference type="EMBL" id="AZI45138.1"/>
    </source>
</evidence>
<dbReference type="KEGG" id="dph:EHF33_18885"/>
<dbReference type="EMBL" id="CP034186">
    <property type="protein sequence ID" value="AZI45138.1"/>
    <property type="molecule type" value="Genomic_DNA"/>
</dbReference>
<gene>
    <name evidence="2" type="ORF">EHF33_18885</name>
</gene>
<geneLocation type="plasmid" evidence="2 3">
    <name>unnamed2</name>
</geneLocation>
<keyword evidence="3" id="KW-1185">Reference proteome</keyword>
<proteinExistence type="predicted"/>